<dbReference type="Gene3D" id="1.10.1660.10">
    <property type="match status" value="1"/>
</dbReference>
<feature type="coiled-coil region" evidence="1">
    <location>
        <begin position="106"/>
        <end position="140"/>
    </location>
</feature>
<keyword evidence="1" id="KW-0175">Coiled coil</keyword>
<keyword evidence="3" id="KW-1185">Reference proteome</keyword>
<dbReference type="OrthoDB" id="9429461at2"/>
<dbReference type="AlphaFoldDB" id="A0A2T4YZN4"/>
<dbReference type="SUPFAM" id="SSF46955">
    <property type="entry name" value="Putative DNA-binding domain"/>
    <property type="match status" value="1"/>
</dbReference>
<evidence type="ECO:0000256" key="1">
    <source>
        <dbReference type="SAM" id="Coils"/>
    </source>
</evidence>
<gene>
    <name evidence="2" type="ORF">C8J48_3696</name>
</gene>
<sequence length="175" mass="20761">MEEWLSVREIAEQTGWPDKTIRRYIDDFPDFILVRRIDRILRVPKESVEIMDQIRYLYQKGWGKERIKKLLGDMHPMNIVKDTSVGSPPTSPVLTRGDLVSMKNLLFEMGEAYKQSQERIEQLEEEIRALRGTLEKRDQTIIEEVKGMNQTLSRVEAYTERKRGIFGEWFGRKKR</sequence>
<evidence type="ECO:0000313" key="2">
    <source>
        <dbReference type="EMBL" id="PTM52703.1"/>
    </source>
</evidence>
<evidence type="ECO:0000313" key="3">
    <source>
        <dbReference type="Proteomes" id="UP000241639"/>
    </source>
</evidence>
<organism evidence="2 3">
    <name type="scientific">Desmospora activa DSM 45169</name>
    <dbReference type="NCBI Taxonomy" id="1121389"/>
    <lineage>
        <taxon>Bacteria</taxon>
        <taxon>Bacillati</taxon>
        <taxon>Bacillota</taxon>
        <taxon>Bacilli</taxon>
        <taxon>Bacillales</taxon>
        <taxon>Thermoactinomycetaceae</taxon>
        <taxon>Desmospora</taxon>
    </lineage>
</organism>
<reference evidence="2 3" key="1">
    <citation type="submission" date="2018-04" db="EMBL/GenBank/DDBJ databases">
        <title>Genomic Encyclopedia of Archaeal and Bacterial Type Strains, Phase II (KMG-II): from individual species to whole genera.</title>
        <authorList>
            <person name="Goeker M."/>
        </authorList>
    </citation>
    <scope>NUCLEOTIDE SEQUENCE [LARGE SCALE GENOMIC DNA]</scope>
    <source>
        <strain evidence="2 3">DSM 45169</strain>
    </source>
</reference>
<dbReference type="RefSeq" id="WP_107728652.1">
    <property type="nucleotide sequence ID" value="NZ_PZZP01000005.1"/>
</dbReference>
<dbReference type="InterPro" id="IPR009061">
    <property type="entry name" value="DNA-bd_dom_put_sf"/>
</dbReference>
<dbReference type="Proteomes" id="UP000241639">
    <property type="component" value="Unassembled WGS sequence"/>
</dbReference>
<dbReference type="EMBL" id="PZZP01000005">
    <property type="protein sequence ID" value="PTM52703.1"/>
    <property type="molecule type" value="Genomic_DNA"/>
</dbReference>
<comment type="caution">
    <text evidence="2">The sequence shown here is derived from an EMBL/GenBank/DDBJ whole genome shotgun (WGS) entry which is preliminary data.</text>
</comment>
<proteinExistence type="predicted"/>
<name>A0A2T4YZN4_9BACL</name>
<protein>
    <submittedName>
        <fullName evidence="2">Uncharacterized protein</fullName>
    </submittedName>
</protein>
<accession>A0A2T4YZN4</accession>